<feature type="coiled-coil region" evidence="1">
    <location>
        <begin position="63"/>
        <end position="132"/>
    </location>
</feature>
<feature type="region of interest" description="Disordered" evidence="2">
    <location>
        <begin position="244"/>
        <end position="361"/>
    </location>
</feature>
<dbReference type="EMBL" id="MLKD01000008">
    <property type="protein sequence ID" value="OQE23688.1"/>
    <property type="molecule type" value="Genomic_DNA"/>
</dbReference>
<proteinExistence type="predicted"/>
<dbReference type="SUPFAM" id="SSF57959">
    <property type="entry name" value="Leucine zipper domain"/>
    <property type="match status" value="1"/>
</dbReference>
<evidence type="ECO:0000256" key="1">
    <source>
        <dbReference type="SAM" id="Coils"/>
    </source>
</evidence>
<feature type="compositionally biased region" description="Polar residues" evidence="2">
    <location>
        <begin position="258"/>
        <end position="269"/>
    </location>
</feature>
<feature type="region of interest" description="Disordered" evidence="2">
    <location>
        <begin position="16"/>
        <end position="60"/>
    </location>
</feature>
<accession>A0A1V6TB78</accession>
<dbReference type="AlphaFoldDB" id="A0A1V6TB78"/>
<name>A0A1V6TB78_9EURO</name>
<dbReference type="InterPro" id="IPR046347">
    <property type="entry name" value="bZIP_sf"/>
</dbReference>
<keyword evidence="1" id="KW-0175">Coiled coil</keyword>
<feature type="compositionally biased region" description="Polar residues" evidence="2">
    <location>
        <begin position="293"/>
        <end position="340"/>
    </location>
</feature>
<dbReference type="PANTHER" id="PTHR37012">
    <property type="entry name" value="B-ZIP TRANSCRIPTION FACTOR (EUROFUNG)-RELATED"/>
    <property type="match status" value="1"/>
</dbReference>
<dbReference type="Proteomes" id="UP000191285">
    <property type="component" value="Unassembled WGS sequence"/>
</dbReference>
<evidence type="ECO:0000313" key="3">
    <source>
        <dbReference type="EMBL" id="OQE23688.1"/>
    </source>
</evidence>
<organism evidence="3 4">
    <name type="scientific">Penicillium steckii</name>
    <dbReference type="NCBI Taxonomy" id="303698"/>
    <lineage>
        <taxon>Eukaryota</taxon>
        <taxon>Fungi</taxon>
        <taxon>Dikarya</taxon>
        <taxon>Ascomycota</taxon>
        <taxon>Pezizomycotina</taxon>
        <taxon>Eurotiomycetes</taxon>
        <taxon>Eurotiomycetidae</taxon>
        <taxon>Eurotiales</taxon>
        <taxon>Aspergillaceae</taxon>
        <taxon>Penicillium</taxon>
    </lineage>
</organism>
<dbReference type="OrthoDB" id="3535998at2759"/>
<comment type="caution">
    <text evidence="3">The sequence shown here is derived from an EMBL/GenBank/DDBJ whole genome shotgun (WGS) entry which is preliminary data.</text>
</comment>
<evidence type="ECO:0000313" key="4">
    <source>
        <dbReference type="Proteomes" id="UP000191285"/>
    </source>
</evidence>
<protein>
    <recommendedName>
        <fullName evidence="5">BZIP domain-containing protein</fullName>
    </recommendedName>
</protein>
<reference evidence="4" key="1">
    <citation type="journal article" date="2017" name="Nat. Microbiol.">
        <title>Global analysis of biosynthetic gene clusters reveals vast potential of secondary metabolite production in Penicillium species.</title>
        <authorList>
            <person name="Nielsen J.C."/>
            <person name="Grijseels S."/>
            <person name="Prigent S."/>
            <person name="Ji B."/>
            <person name="Dainat J."/>
            <person name="Nielsen K.F."/>
            <person name="Frisvad J.C."/>
            <person name="Workman M."/>
            <person name="Nielsen J."/>
        </authorList>
    </citation>
    <scope>NUCLEOTIDE SEQUENCE [LARGE SCALE GENOMIC DNA]</scope>
    <source>
        <strain evidence="4">IBT 24891</strain>
    </source>
</reference>
<keyword evidence="4" id="KW-1185">Reference proteome</keyword>
<dbReference type="CDD" id="cd14688">
    <property type="entry name" value="bZIP_YAP"/>
    <property type="match status" value="1"/>
</dbReference>
<evidence type="ECO:0000256" key="2">
    <source>
        <dbReference type="SAM" id="MobiDB-lite"/>
    </source>
</evidence>
<sequence length="361" mass="40056">MVTNGALFGRDDWVKKGRANGNCLEPSLAAPTPKRVMNSQDGGPPSRKRESRSGTRRVTTLSAEQLERKRANDREAQRSIRQRTKEHIEQLEAQVSLLQAQITEMQSRSDQFQGIIQRNAALENEVDRLKRQLAYHGHHEIPTNSDQTARYRAEWAINEESGSTVSNITTADTFVPSSQFAGGSHSSSARLPRTTSAVSVSRQPPHLQDWQQYNTATRSSLDTTSATGFSGRVESYIIDGHMQQGARLAPPPSIAVATPQTSFHNNVPPNQKPDEASFQHMFPVDQGRRQPPENLQLSPHSTIDQVTSPFLPSQRSSGLSVPSINDTAQSTSNPSYQTSAPPYHSPLPSQRDQPYPYPWEQ</sequence>
<dbReference type="GO" id="GO:0003700">
    <property type="term" value="F:DNA-binding transcription factor activity"/>
    <property type="evidence" value="ECO:0007669"/>
    <property type="project" value="InterPro"/>
</dbReference>
<dbReference type="Gene3D" id="1.20.5.170">
    <property type="match status" value="1"/>
</dbReference>
<evidence type="ECO:0008006" key="5">
    <source>
        <dbReference type="Google" id="ProtNLM"/>
    </source>
</evidence>
<gene>
    <name evidence="3" type="ORF">PENSTE_c008G01047</name>
</gene>